<organism evidence="3 4">
    <name type="scientific">Giardia intestinalis (strain ATCC 50803 / WB clone C6)</name>
    <name type="common">Giardia lamblia</name>
    <dbReference type="NCBI Taxonomy" id="184922"/>
    <lineage>
        <taxon>Eukaryota</taxon>
        <taxon>Metamonada</taxon>
        <taxon>Diplomonadida</taxon>
        <taxon>Hexamitidae</taxon>
        <taxon>Giardiinae</taxon>
        <taxon>Giardia</taxon>
    </lineage>
</organism>
<dbReference type="OMA" id="YEPILLY"/>
<feature type="compositionally biased region" description="Basic and acidic residues" evidence="1">
    <location>
        <begin position="333"/>
        <end position="346"/>
    </location>
</feature>
<name>A8B2S0_GIAIC</name>
<feature type="signal peptide" evidence="2">
    <location>
        <begin position="1"/>
        <end position="20"/>
    </location>
</feature>
<reference evidence="3 4" key="1">
    <citation type="journal article" date="2007" name="Science">
        <title>Genomic minimalism in the early diverging intestinal parasite Giardia lamblia.</title>
        <authorList>
            <person name="Morrison H.G."/>
            <person name="McArthur A.G."/>
            <person name="Gillin F.D."/>
            <person name="Aley S.B."/>
            <person name="Adam R.D."/>
            <person name="Olsen G.J."/>
            <person name="Best A.A."/>
            <person name="Cande W.Z."/>
            <person name="Chen F."/>
            <person name="Cipriano M.J."/>
            <person name="Davids B.J."/>
            <person name="Dawson S.C."/>
            <person name="Elmendorf H.G."/>
            <person name="Hehl A.B."/>
            <person name="Holder M.E."/>
            <person name="Huse S.M."/>
            <person name="Kim U.U."/>
            <person name="Lasek-Nesselquist E."/>
            <person name="Manning G."/>
            <person name="Nigam A."/>
            <person name="Nixon J.E."/>
            <person name="Palm D."/>
            <person name="Passamaneck N.E."/>
            <person name="Prabhu A."/>
            <person name="Reich C.I."/>
            <person name="Reiner D.S."/>
            <person name="Samuelson J."/>
            <person name="Svard S.G."/>
            <person name="Sogin M.L."/>
        </authorList>
    </citation>
    <scope>NUCLEOTIDE SEQUENCE [LARGE SCALE GENOMIC DNA]</scope>
    <source>
        <strain evidence="3 4">WB C6</strain>
    </source>
</reference>
<dbReference type="EMBL" id="AACB03000003">
    <property type="protein sequence ID" value="KAE8303033.1"/>
    <property type="molecule type" value="Genomic_DNA"/>
</dbReference>
<accession>A8B2S0</accession>
<comment type="caution">
    <text evidence="3">The sequence shown here is derived from an EMBL/GenBank/DDBJ whole genome shotgun (WGS) entry which is preliminary data.</text>
</comment>
<dbReference type="SUPFAM" id="SSF52833">
    <property type="entry name" value="Thioredoxin-like"/>
    <property type="match status" value="1"/>
</dbReference>
<dbReference type="InterPro" id="IPR013766">
    <property type="entry name" value="Thioredoxin_domain"/>
</dbReference>
<dbReference type="RefSeq" id="XP_001710034.1">
    <property type="nucleotide sequence ID" value="XM_001709982.1"/>
</dbReference>
<proteinExistence type="predicted"/>
<keyword evidence="4" id="KW-1185">Reference proteome</keyword>
<dbReference type="AlphaFoldDB" id="A8B2S0"/>
<feature type="compositionally biased region" description="Basic and acidic residues" evidence="1">
    <location>
        <begin position="276"/>
        <end position="299"/>
    </location>
</feature>
<protein>
    <submittedName>
        <fullName evidence="3">Thioredoxin</fullName>
    </submittedName>
</protein>
<feature type="chain" id="PRO_5044005397" evidence="2">
    <location>
        <begin position="21"/>
        <end position="346"/>
    </location>
</feature>
<evidence type="ECO:0000313" key="3">
    <source>
        <dbReference type="EMBL" id="KAE8303033.1"/>
    </source>
</evidence>
<dbReference type="Pfam" id="PF00085">
    <property type="entry name" value="Thioredoxin"/>
    <property type="match status" value="1"/>
</dbReference>
<feature type="region of interest" description="Disordered" evidence="1">
    <location>
        <begin position="276"/>
        <end position="346"/>
    </location>
</feature>
<evidence type="ECO:0000313" key="4">
    <source>
        <dbReference type="Proteomes" id="UP000001548"/>
    </source>
</evidence>
<dbReference type="InterPro" id="IPR036249">
    <property type="entry name" value="Thioredoxin-like_sf"/>
</dbReference>
<evidence type="ECO:0000256" key="1">
    <source>
        <dbReference type="SAM" id="MobiDB-lite"/>
    </source>
</evidence>
<keyword evidence="2" id="KW-0732">Signal</keyword>
<evidence type="ECO:0000256" key="2">
    <source>
        <dbReference type="SAM" id="SignalP"/>
    </source>
</evidence>
<dbReference type="Proteomes" id="UP000001548">
    <property type="component" value="Unassembled WGS sequence"/>
</dbReference>
<gene>
    <name evidence="3" type="ORF">GL50803_0024979</name>
</gene>
<dbReference type="VEuPathDB" id="GiardiaDB:GL50803_24979"/>
<dbReference type="KEGG" id="gla:GL50803_0024979"/>
<dbReference type="Gene3D" id="3.40.30.10">
    <property type="entry name" value="Glutaredoxin"/>
    <property type="match status" value="1"/>
</dbReference>
<dbReference type="GeneID" id="5702958"/>
<dbReference type="HOGENOM" id="CLU_802769_0_0_1"/>
<sequence length="346" mass="39786">MFWILLIAATLSDLIQYSYADLDRLPDNAIAVIHDSFFTKREAQLDIERIAEAFGTVYVMDKQSKHNLESFLERKDGKPLYEPILLYRNDAAGGIEPMDDQFSYANALDFVILKSTTPDPDLLLPFISTTDIEEKAREIDRLQGNITRRHIKLVKEGKMSEEHIALFTPPQLFFFEGSDCEPCAVLKYQYMQYVTRNSKNVVGYLVNCDTHADFCRARNITGIPALRMYAKKQWFAYKPSMDTGYSIDRFVKDNAVKEEDIAYAREVFNVSATVKADTKDETNETRSTSGEEVKEEEPQSTKVQRKKRPIPVYRNITDVGGDDLRRSLQKAKTARETLKDDLKREL</sequence>